<feature type="region of interest" description="Disordered" evidence="8">
    <location>
        <begin position="212"/>
        <end position="238"/>
    </location>
</feature>
<evidence type="ECO:0000256" key="5">
    <source>
        <dbReference type="ARBA" id="ARBA00022692"/>
    </source>
</evidence>
<evidence type="ECO:0000313" key="11">
    <source>
        <dbReference type="Proteomes" id="UP000076532"/>
    </source>
</evidence>
<dbReference type="EMBL" id="KV417686">
    <property type="protein sequence ID" value="KZP10117.1"/>
    <property type="molecule type" value="Genomic_DNA"/>
</dbReference>
<dbReference type="PANTHER" id="PTHR46494:SF1">
    <property type="entry name" value="CORA FAMILY METAL ION TRANSPORTER (EUROFUNG)"/>
    <property type="match status" value="1"/>
</dbReference>
<dbReference type="GO" id="GO:0015087">
    <property type="term" value="F:cobalt ion transmembrane transporter activity"/>
    <property type="evidence" value="ECO:0007669"/>
    <property type="project" value="TreeGrafter"/>
</dbReference>
<evidence type="ECO:0000256" key="6">
    <source>
        <dbReference type="ARBA" id="ARBA00022989"/>
    </source>
</evidence>
<protein>
    <recommendedName>
        <fullName evidence="12">Cora-domain-containing protein</fullName>
    </recommendedName>
</protein>
<gene>
    <name evidence="10" type="ORF">FIBSPDRAFT_963409</name>
</gene>
<dbReference type="InterPro" id="IPR045863">
    <property type="entry name" value="CorA_TM1_TM2"/>
</dbReference>
<evidence type="ECO:0008006" key="12">
    <source>
        <dbReference type="Google" id="ProtNLM"/>
    </source>
</evidence>
<dbReference type="GO" id="GO:0050897">
    <property type="term" value="F:cobalt ion binding"/>
    <property type="evidence" value="ECO:0007669"/>
    <property type="project" value="TreeGrafter"/>
</dbReference>
<keyword evidence="7 9" id="KW-0472">Membrane</keyword>
<keyword evidence="5 9" id="KW-0812">Transmembrane</keyword>
<evidence type="ECO:0000256" key="1">
    <source>
        <dbReference type="ARBA" id="ARBA00004651"/>
    </source>
</evidence>
<feature type="region of interest" description="Disordered" evidence="8">
    <location>
        <begin position="1"/>
        <end position="32"/>
    </location>
</feature>
<dbReference type="Gene3D" id="3.30.460.20">
    <property type="entry name" value="CorA soluble domain-like"/>
    <property type="match status" value="1"/>
</dbReference>
<keyword evidence="3" id="KW-0813">Transport</keyword>
<evidence type="ECO:0000256" key="3">
    <source>
        <dbReference type="ARBA" id="ARBA00022448"/>
    </source>
</evidence>
<dbReference type="GO" id="GO:0000287">
    <property type="term" value="F:magnesium ion binding"/>
    <property type="evidence" value="ECO:0007669"/>
    <property type="project" value="TreeGrafter"/>
</dbReference>
<dbReference type="GO" id="GO:0005886">
    <property type="term" value="C:plasma membrane"/>
    <property type="evidence" value="ECO:0007669"/>
    <property type="project" value="UniProtKB-SubCell"/>
</dbReference>
<feature type="transmembrane region" description="Helical" evidence="9">
    <location>
        <begin position="514"/>
        <end position="537"/>
    </location>
</feature>
<keyword evidence="4" id="KW-1003">Cell membrane</keyword>
<dbReference type="SUPFAM" id="SSF143865">
    <property type="entry name" value="CorA soluble domain-like"/>
    <property type="match status" value="1"/>
</dbReference>
<dbReference type="PANTHER" id="PTHR46494">
    <property type="entry name" value="CORA FAMILY METAL ION TRANSPORTER (EUROFUNG)"/>
    <property type="match status" value="1"/>
</dbReference>
<sequence length="588" mass="66643">MPPKAHNENEDDTPSSSFNTELPSANEPVPLPVQTATPLADVVQEIEAQPHRPTPTPGDRLRASVRKVIHIHRTSNWIARRDGIGAEPGIDPRRESAALNYGHIREKCEIEVTDYSATTRRVKRVTNSEFVDLMDSPQAGREAWARVRWINIGGVSWDVMSALSVKYHIHPLALEDVLLNRGLARSKVDYYHKHLSLRVLCHSVGDSSEDGIINEDIDVLPPPRSSSPEVMRDEEEEGVEDLERTVYGEFENAPASRFSTKKRTLGRMRDEEAKASSPHSTLSLKHPRRTLTAVRRAHWDESRVTSTLKQGERVNVKISPMHIFLTRDGTVISVHPTPNLLYTYPITKRLATKDTLLRLTADPSLMVQSLLDLVADSALEVVEEYHSKLLTLEHSILLKPDMSAVKDLHVMSGDLILHKRTLEPVKTLVYGLRRYDLDRAAALIDVDELDPKTGKPPKPEGFISMKSNVYLADVLDHMDQVLTSLDMFDAIAENLIDFTFNTVSADMNNIMRRLTLVTIICLPLTVLTGYFGMNFVYQWSIRRPGATDVFYWELALPLTVVCVFIFMWRDLLGLVHYIQKRWLVKNFD</sequence>
<dbReference type="InterPro" id="IPR002523">
    <property type="entry name" value="MgTranspt_CorA/ZnTranspt_ZntB"/>
</dbReference>
<dbReference type="STRING" id="436010.A0A165Z0V7"/>
<dbReference type="Gene3D" id="1.20.58.340">
    <property type="entry name" value="Magnesium transport protein CorA, transmembrane region"/>
    <property type="match status" value="2"/>
</dbReference>
<dbReference type="Proteomes" id="UP000076532">
    <property type="component" value="Unassembled WGS sequence"/>
</dbReference>
<keyword evidence="11" id="KW-1185">Reference proteome</keyword>
<dbReference type="OrthoDB" id="165352at2759"/>
<name>A0A165Z0V7_9AGAM</name>
<dbReference type="SUPFAM" id="SSF144083">
    <property type="entry name" value="Magnesium transport protein CorA, transmembrane region"/>
    <property type="match status" value="1"/>
</dbReference>
<evidence type="ECO:0000256" key="4">
    <source>
        <dbReference type="ARBA" id="ARBA00022475"/>
    </source>
</evidence>
<reference evidence="10 11" key="1">
    <citation type="journal article" date="2016" name="Mol. Biol. Evol.">
        <title>Comparative Genomics of Early-Diverging Mushroom-Forming Fungi Provides Insights into the Origins of Lignocellulose Decay Capabilities.</title>
        <authorList>
            <person name="Nagy L.G."/>
            <person name="Riley R."/>
            <person name="Tritt A."/>
            <person name="Adam C."/>
            <person name="Daum C."/>
            <person name="Floudas D."/>
            <person name="Sun H."/>
            <person name="Yadav J.S."/>
            <person name="Pangilinan J."/>
            <person name="Larsson K.H."/>
            <person name="Matsuura K."/>
            <person name="Barry K."/>
            <person name="Labutti K."/>
            <person name="Kuo R."/>
            <person name="Ohm R.A."/>
            <person name="Bhattacharya S.S."/>
            <person name="Shirouzu T."/>
            <person name="Yoshinaga Y."/>
            <person name="Martin F.M."/>
            <person name="Grigoriev I.V."/>
            <person name="Hibbett D.S."/>
        </authorList>
    </citation>
    <scope>NUCLEOTIDE SEQUENCE [LARGE SCALE GENOMIC DNA]</scope>
    <source>
        <strain evidence="10 11">CBS 109695</strain>
    </source>
</reference>
<evidence type="ECO:0000256" key="8">
    <source>
        <dbReference type="SAM" id="MobiDB-lite"/>
    </source>
</evidence>
<feature type="transmembrane region" description="Helical" evidence="9">
    <location>
        <begin position="549"/>
        <end position="568"/>
    </location>
</feature>
<evidence type="ECO:0000256" key="7">
    <source>
        <dbReference type="ARBA" id="ARBA00023136"/>
    </source>
</evidence>
<dbReference type="AlphaFoldDB" id="A0A165Z0V7"/>
<dbReference type="InterPro" id="IPR045861">
    <property type="entry name" value="CorA_cytoplasmic_dom"/>
</dbReference>
<organism evidence="10 11">
    <name type="scientific">Athelia psychrophila</name>
    <dbReference type="NCBI Taxonomy" id="1759441"/>
    <lineage>
        <taxon>Eukaryota</taxon>
        <taxon>Fungi</taxon>
        <taxon>Dikarya</taxon>
        <taxon>Basidiomycota</taxon>
        <taxon>Agaricomycotina</taxon>
        <taxon>Agaricomycetes</taxon>
        <taxon>Agaricomycetidae</taxon>
        <taxon>Atheliales</taxon>
        <taxon>Atheliaceae</taxon>
        <taxon>Athelia</taxon>
    </lineage>
</organism>
<accession>A0A165Z0V7</accession>
<dbReference type="GO" id="GO:0015095">
    <property type="term" value="F:magnesium ion transmembrane transporter activity"/>
    <property type="evidence" value="ECO:0007669"/>
    <property type="project" value="TreeGrafter"/>
</dbReference>
<dbReference type="Pfam" id="PF01544">
    <property type="entry name" value="CorA"/>
    <property type="match status" value="1"/>
</dbReference>
<evidence type="ECO:0000256" key="2">
    <source>
        <dbReference type="ARBA" id="ARBA00009765"/>
    </source>
</evidence>
<comment type="subcellular location">
    <subcellularLocation>
        <location evidence="1">Cell membrane</location>
        <topology evidence="1">Multi-pass membrane protein</topology>
    </subcellularLocation>
</comment>
<feature type="compositionally biased region" description="Polar residues" evidence="8">
    <location>
        <begin position="14"/>
        <end position="23"/>
    </location>
</feature>
<evidence type="ECO:0000256" key="9">
    <source>
        <dbReference type="SAM" id="Phobius"/>
    </source>
</evidence>
<feature type="region of interest" description="Disordered" evidence="8">
    <location>
        <begin position="263"/>
        <end position="284"/>
    </location>
</feature>
<comment type="similarity">
    <text evidence="2">Belongs to the CorA metal ion transporter (MIT) (TC 1.A.35) family.</text>
</comment>
<proteinExistence type="inferred from homology"/>
<keyword evidence="6 9" id="KW-1133">Transmembrane helix</keyword>
<evidence type="ECO:0000313" key="10">
    <source>
        <dbReference type="EMBL" id="KZP10117.1"/>
    </source>
</evidence>